<dbReference type="Proteomes" id="UP000501600">
    <property type="component" value="Chromosome"/>
</dbReference>
<accession>A0A6H2DQX8</accession>
<dbReference type="Pfam" id="PF04325">
    <property type="entry name" value="DUF465"/>
    <property type="match status" value="1"/>
</dbReference>
<dbReference type="EMBL" id="CP051217">
    <property type="protein sequence ID" value="QJB70734.1"/>
    <property type="molecule type" value="Genomic_DNA"/>
</dbReference>
<proteinExistence type="predicted"/>
<gene>
    <name evidence="1" type="ORF">HF685_07435</name>
</gene>
<protein>
    <submittedName>
        <fullName evidence="1">DUF465 domain-containing protein</fullName>
    </submittedName>
</protein>
<dbReference type="AlphaFoldDB" id="A0A6H2DQX8"/>
<name>A0A6H2DQX8_9SPHN</name>
<evidence type="ECO:0000313" key="1">
    <source>
        <dbReference type="EMBL" id="QJB70734.1"/>
    </source>
</evidence>
<dbReference type="Gene3D" id="6.10.280.50">
    <property type="match status" value="1"/>
</dbReference>
<reference evidence="1 2" key="1">
    <citation type="submission" date="2020-04" db="EMBL/GenBank/DDBJ databases">
        <title>Genome sequence for Sphingorhabdus sp. strain M1.</title>
        <authorList>
            <person name="Park S.-J."/>
        </authorList>
    </citation>
    <scope>NUCLEOTIDE SEQUENCE [LARGE SCALE GENOMIC DNA]</scope>
    <source>
        <strain evidence="1 2">JK6</strain>
    </source>
</reference>
<dbReference type="InterPro" id="IPR007420">
    <property type="entry name" value="DUF465"/>
</dbReference>
<evidence type="ECO:0000313" key="2">
    <source>
        <dbReference type="Proteomes" id="UP000501600"/>
    </source>
</evidence>
<organism evidence="1 2">
    <name type="scientific">Parasphingorhabdus halotolerans</name>
    <dbReference type="NCBI Taxonomy" id="2725558"/>
    <lineage>
        <taxon>Bacteria</taxon>
        <taxon>Pseudomonadati</taxon>
        <taxon>Pseudomonadota</taxon>
        <taxon>Alphaproteobacteria</taxon>
        <taxon>Sphingomonadales</taxon>
        <taxon>Sphingomonadaceae</taxon>
        <taxon>Parasphingorhabdus</taxon>
    </lineage>
</organism>
<dbReference type="RefSeq" id="WP_168821369.1">
    <property type="nucleotide sequence ID" value="NZ_CP051217.1"/>
</dbReference>
<dbReference type="InterPro" id="IPR038444">
    <property type="entry name" value="DUF465_sf"/>
</dbReference>
<dbReference type="KEGG" id="phao:HF685_07435"/>
<keyword evidence="2" id="KW-1185">Reference proteome</keyword>
<sequence length="65" mass="7545">MSDEELRQRLELLRVEHRDLDQAIAALLESGSTDQLRAARLKKRKLLLRDRIIQIENALIPDIIA</sequence>